<dbReference type="CDD" id="cd03188">
    <property type="entry name" value="GST_C_Beta"/>
    <property type="match status" value="1"/>
</dbReference>
<dbReference type="SUPFAM" id="SSF52833">
    <property type="entry name" value="Thioredoxin-like"/>
    <property type="match status" value="1"/>
</dbReference>
<dbReference type="InterPro" id="IPR036249">
    <property type="entry name" value="Thioredoxin-like_sf"/>
</dbReference>
<gene>
    <name evidence="4" type="ORF">MBSD_0187</name>
    <name evidence="5" type="ORF">MBSD_n0696</name>
</gene>
<dbReference type="PROSITE" id="PS50404">
    <property type="entry name" value="GST_NTER"/>
    <property type="match status" value="1"/>
</dbReference>
<dbReference type="AlphaFoldDB" id="A0A0K8QLU0"/>
<dbReference type="RefSeq" id="WP_062535145.1">
    <property type="nucleotide sequence ID" value="NZ_DF970160.1"/>
</dbReference>
<protein>
    <submittedName>
        <fullName evidence="4 5">Glutathione S-transferase</fullName>
    </submittedName>
</protein>
<dbReference type="HOGENOM" id="CLU_011226_6_1_6"/>
<evidence type="ECO:0000313" key="4">
    <source>
        <dbReference type="EMBL" id="GAN43678.1"/>
    </source>
</evidence>
<dbReference type="OrthoDB" id="8772754at2"/>
<dbReference type="Proteomes" id="UP000253740">
    <property type="component" value="Unassembled WGS sequence"/>
</dbReference>
<dbReference type="NCBIfam" id="NF007831">
    <property type="entry name" value="PRK10542.1"/>
    <property type="match status" value="1"/>
</dbReference>
<name>A0A0K8QLU0_9GAMM</name>
<dbReference type="Pfam" id="PF00043">
    <property type="entry name" value="GST_C"/>
    <property type="match status" value="1"/>
</dbReference>
<evidence type="ECO:0000256" key="1">
    <source>
        <dbReference type="RuleBase" id="RU003494"/>
    </source>
</evidence>
<dbReference type="PANTHER" id="PTHR44051">
    <property type="entry name" value="GLUTATHIONE S-TRANSFERASE-RELATED"/>
    <property type="match status" value="1"/>
</dbReference>
<reference evidence="4" key="1">
    <citation type="submission" date="2015-03" db="EMBL/GenBank/DDBJ databases">
        <title>Draft genome sequence of Mizugakiibacter sediminis skMP5.</title>
        <authorList>
            <person name="Watanabe T."/>
            <person name="Kojima H."/>
            <person name="Fukui M."/>
        </authorList>
    </citation>
    <scope>NUCLEOTIDE SEQUENCE</scope>
    <source>
        <strain evidence="4">SkMP5</strain>
    </source>
</reference>
<dbReference type="EMBL" id="DF952378">
    <property type="protein sequence ID" value="GAN43678.1"/>
    <property type="molecule type" value="Genomic_DNA"/>
</dbReference>
<dbReference type="InterPro" id="IPR004046">
    <property type="entry name" value="GST_C"/>
</dbReference>
<proteinExistence type="inferred from homology"/>
<sequence>MKLYFSPGVCSQAPHIVLRETGLPFELVKVDTAAKRTEDGADYLQVNPNGYVPALEIEPGVVLTEGPAIMQYIADRAPQTGLAPAAGTLERYRLQSWLNFITSELHKGFSPLFHPQTPEAYKAQAIEMLGRRFDTVERHLAGTPYLMGERFGIADAYLFVVAGWSGYVGIDLGRWPNLAAFRQRVAQRPAVKAALAAESAAQSAKAKTA</sequence>
<accession>A0A0K8QLU0</accession>
<dbReference type="InterPro" id="IPR010987">
    <property type="entry name" value="Glutathione-S-Trfase_C-like"/>
</dbReference>
<reference evidence="5" key="2">
    <citation type="submission" date="2015-08" db="EMBL/GenBank/DDBJ databases">
        <title>Complete DNA Sequence of Pseudomonas syringae pv. actinidiae, the Causal Agent of Kiwifruit Canker Disease.</title>
        <authorList>
            <person name="Rikkerink E.H.A."/>
            <person name="Fineran P.C."/>
        </authorList>
    </citation>
    <scope>NUCLEOTIDE SEQUENCE</scope>
    <source>
        <strain evidence="5">SkMP5</strain>
    </source>
</reference>
<feature type="domain" description="GST C-terminal" evidence="3">
    <location>
        <begin position="87"/>
        <end position="209"/>
    </location>
</feature>
<dbReference type="EMBL" id="DF970160">
    <property type="protein sequence ID" value="GAP65407.1"/>
    <property type="molecule type" value="Genomic_DNA"/>
</dbReference>
<dbReference type="GO" id="GO:0016740">
    <property type="term" value="F:transferase activity"/>
    <property type="evidence" value="ECO:0007669"/>
    <property type="project" value="UniProtKB-KW"/>
</dbReference>
<dbReference type="PROSITE" id="PS50405">
    <property type="entry name" value="GST_CTER"/>
    <property type="match status" value="1"/>
</dbReference>
<dbReference type="Gene3D" id="3.40.30.10">
    <property type="entry name" value="Glutaredoxin"/>
    <property type="match status" value="1"/>
</dbReference>
<keyword evidence="5" id="KW-0808">Transferase</keyword>
<evidence type="ECO:0000313" key="6">
    <source>
        <dbReference type="Proteomes" id="UP000253740"/>
    </source>
</evidence>
<evidence type="ECO:0000259" key="3">
    <source>
        <dbReference type="PROSITE" id="PS50405"/>
    </source>
</evidence>
<dbReference type="SUPFAM" id="SSF47616">
    <property type="entry name" value="GST C-terminal domain-like"/>
    <property type="match status" value="1"/>
</dbReference>
<dbReference type="Gene3D" id="1.20.1050.10">
    <property type="match status" value="1"/>
</dbReference>
<evidence type="ECO:0000259" key="2">
    <source>
        <dbReference type="PROSITE" id="PS50404"/>
    </source>
</evidence>
<dbReference type="InterPro" id="IPR036282">
    <property type="entry name" value="Glutathione-S-Trfase_C_sf"/>
</dbReference>
<comment type="similarity">
    <text evidence="1">Belongs to the GST superfamily.</text>
</comment>
<evidence type="ECO:0000313" key="5">
    <source>
        <dbReference type="EMBL" id="GAP65407.1"/>
    </source>
</evidence>
<dbReference type="Pfam" id="PF02798">
    <property type="entry name" value="GST_N"/>
    <property type="match status" value="1"/>
</dbReference>
<dbReference type="PANTHER" id="PTHR44051:SF8">
    <property type="entry name" value="GLUTATHIONE S-TRANSFERASE GSTA"/>
    <property type="match status" value="1"/>
</dbReference>
<dbReference type="CDD" id="cd03057">
    <property type="entry name" value="GST_N_Beta"/>
    <property type="match status" value="1"/>
</dbReference>
<feature type="domain" description="GST N-terminal" evidence="2">
    <location>
        <begin position="1"/>
        <end position="81"/>
    </location>
</feature>
<dbReference type="SFLD" id="SFLDG01150">
    <property type="entry name" value="Main.1:_Beta-like"/>
    <property type="match status" value="1"/>
</dbReference>
<dbReference type="SFLD" id="SFLDS00019">
    <property type="entry name" value="Glutathione_Transferase_(cytos"/>
    <property type="match status" value="1"/>
</dbReference>
<dbReference type="SFLD" id="SFLDG00358">
    <property type="entry name" value="Main_(cytGST)"/>
    <property type="match status" value="1"/>
</dbReference>
<organism evidence="5">
    <name type="scientific">Mizugakiibacter sediminis</name>
    <dbReference type="NCBI Taxonomy" id="1475481"/>
    <lineage>
        <taxon>Bacteria</taxon>
        <taxon>Pseudomonadati</taxon>
        <taxon>Pseudomonadota</taxon>
        <taxon>Gammaproteobacteria</taxon>
        <taxon>Lysobacterales</taxon>
        <taxon>Rhodanobacteraceae</taxon>
        <taxon>Mizugakiibacter</taxon>
    </lineage>
</organism>
<keyword evidence="6" id="KW-1185">Reference proteome</keyword>
<dbReference type="InterPro" id="IPR004045">
    <property type="entry name" value="Glutathione_S-Trfase_N"/>
</dbReference>
<dbReference type="InterPro" id="IPR040079">
    <property type="entry name" value="Glutathione_S-Trfase"/>
</dbReference>
<dbReference type="STRING" id="1475481.GCA_000953855_00706"/>